<accession>G7YUE9</accession>
<evidence type="ECO:0000313" key="2">
    <source>
        <dbReference type="Proteomes" id="UP000008909"/>
    </source>
</evidence>
<organism evidence="1 2">
    <name type="scientific">Clonorchis sinensis</name>
    <name type="common">Chinese liver fluke</name>
    <dbReference type="NCBI Taxonomy" id="79923"/>
    <lineage>
        <taxon>Eukaryota</taxon>
        <taxon>Metazoa</taxon>
        <taxon>Spiralia</taxon>
        <taxon>Lophotrochozoa</taxon>
        <taxon>Platyhelminthes</taxon>
        <taxon>Trematoda</taxon>
        <taxon>Digenea</taxon>
        <taxon>Opisthorchiida</taxon>
        <taxon>Opisthorchiata</taxon>
        <taxon>Opisthorchiidae</taxon>
        <taxon>Clonorchis</taxon>
    </lineage>
</organism>
<name>G7YUE9_CLOSI</name>
<sequence length="781" mass="88523">MLADQLIDLVDEFVHLGSSKRPVGLVGGGMDSRIRKARWVRHSRYRDTCGSFDNCTTSTRCLLIVVDSLPLGQPGSIPAIVQLSGGMAVRHRKGATAERYLSASPARTLPGSPPLSTLRAHQANFAKTQTTGTKKLGIPIYFDHEAATLSINKWNTKTDIDFMLVFTVCFSFLREARWNPDAEVKEQIASCWYGLSGSNKIRRVKCGTSGFALSGLRSTTEVESCIRVSETQHTSIEREIVRANATSEIRRGFHNFQYSWIHSGMFNDRTSRSMTLHFVGAMHVDDLVPFRCLAAKSPEGNTRIDSARLSKPREERSRRRGRVRNADLLIILSDLAPRPYFEWHRKAVIAVRLLLLHERWVSVCPQPVFCFFNVFQLMPHTDRRSFRSADSILAFLDAYLDVNCCVVMLNRCFTMTLLNNLLFNSQPTAFFKSKVSSELQKSIAIFESGNTSQPATQNGPAKPVSWLCAPSQYLYFNSSESTAYSCEMKIRPVEHLKQEDSRVLAIGSTTVHYGNPPDLERDRRLRRRLLPERVHTEHFFSRFLCSALSVSSCFVILGKHEGRDTAHTCPSLDKSSCDIPVLGSNHGRFGQLHYVIIVIIITGFRTELGLGQCLRRELIHQEPKYMQTVTRIMLNDVGYVTHRIRIFDKQHNRQDDTFVYRIPFTGGFSVVSLLLRYLSPKSEVFCQRTHHLPRVIATMVSLNNNISLLLNLACLCLDSTDLCESELITLLSFTTSLLYLCKFSFRLLSNIQKSKTYFHITNTKEPIQRSDVQCPYSLSNS</sequence>
<reference key="2">
    <citation type="submission" date="2011-10" db="EMBL/GenBank/DDBJ databases">
        <title>The genome and transcriptome sequence of Clonorchis sinensis provide insights into the carcinogenic liver fluke.</title>
        <authorList>
            <person name="Wang X."/>
            <person name="Huang Y."/>
            <person name="Chen W."/>
            <person name="Liu H."/>
            <person name="Guo L."/>
            <person name="Chen Y."/>
            <person name="Luo F."/>
            <person name="Zhou W."/>
            <person name="Sun J."/>
            <person name="Mao Q."/>
            <person name="Liang P."/>
            <person name="Zhou C."/>
            <person name="Tian Y."/>
            <person name="Men J."/>
            <person name="Lv X."/>
            <person name="Huang L."/>
            <person name="Zhou J."/>
            <person name="Hu Y."/>
            <person name="Li R."/>
            <person name="Zhang F."/>
            <person name="Lei H."/>
            <person name="Li X."/>
            <person name="Hu X."/>
            <person name="Liang C."/>
            <person name="Xu J."/>
            <person name="Wu Z."/>
            <person name="Yu X."/>
        </authorList>
    </citation>
    <scope>NUCLEOTIDE SEQUENCE</scope>
    <source>
        <strain>Henan</strain>
    </source>
</reference>
<gene>
    <name evidence="1" type="ORF">CLF_111133</name>
</gene>
<proteinExistence type="predicted"/>
<dbReference type="Proteomes" id="UP000008909">
    <property type="component" value="Unassembled WGS sequence"/>
</dbReference>
<keyword evidence="2" id="KW-1185">Reference proteome</keyword>
<protein>
    <submittedName>
        <fullName evidence="1">Uncharacterized protein</fullName>
    </submittedName>
</protein>
<dbReference type="AlphaFoldDB" id="G7YUE9"/>
<dbReference type="EMBL" id="DF144299">
    <property type="protein sequence ID" value="GAA56579.1"/>
    <property type="molecule type" value="Genomic_DNA"/>
</dbReference>
<evidence type="ECO:0000313" key="1">
    <source>
        <dbReference type="EMBL" id="GAA56579.1"/>
    </source>
</evidence>
<reference evidence="1" key="1">
    <citation type="journal article" date="2011" name="Genome Biol.">
        <title>The draft genome of the carcinogenic human liver fluke Clonorchis sinensis.</title>
        <authorList>
            <person name="Wang X."/>
            <person name="Chen W."/>
            <person name="Huang Y."/>
            <person name="Sun J."/>
            <person name="Men J."/>
            <person name="Liu H."/>
            <person name="Luo F."/>
            <person name="Guo L."/>
            <person name="Lv X."/>
            <person name="Deng C."/>
            <person name="Zhou C."/>
            <person name="Fan Y."/>
            <person name="Li X."/>
            <person name="Huang L."/>
            <person name="Hu Y."/>
            <person name="Liang C."/>
            <person name="Hu X."/>
            <person name="Xu J."/>
            <person name="Yu X."/>
        </authorList>
    </citation>
    <scope>NUCLEOTIDE SEQUENCE [LARGE SCALE GENOMIC DNA]</scope>
    <source>
        <strain evidence="1">Henan</strain>
    </source>
</reference>